<reference evidence="4" key="1">
    <citation type="journal article" date="2020" name="New Phytol.">
        <title>Comparative genomics reveals dynamic genome evolution in host specialist ectomycorrhizal fungi.</title>
        <authorList>
            <person name="Lofgren L.A."/>
            <person name="Nguyen N.H."/>
            <person name="Vilgalys R."/>
            <person name="Ruytinx J."/>
            <person name="Liao H.L."/>
            <person name="Branco S."/>
            <person name="Kuo A."/>
            <person name="LaButti K."/>
            <person name="Lipzen A."/>
            <person name="Andreopoulos W."/>
            <person name="Pangilinan J."/>
            <person name="Riley R."/>
            <person name="Hundley H."/>
            <person name="Na H."/>
            <person name="Barry K."/>
            <person name="Grigoriev I.V."/>
            <person name="Stajich J.E."/>
            <person name="Kennedy P.G."/>
        </authorList>
    </citation>
    <scope>NUCLEOTIDE SEQUENCE</scope>
    <source>
        <strain evidence="4">MN1</strain>
    </source>
</reference>
<keyword evidence="2" id="KW-0472">Membrane</keyword>
<gene>
    <name evidence="4" type="ORF">BJ212DRAFT_1547296</name>
</gene>
<feature type="transmembrane region" description="Helical" evidence="2">
    <location>
        <begin position="87"/>
        <end position="106"/>
    </location>
</feature>
<evidence type="ECO:0000256" key="2">
    <source>
        <dbReference type="SAM" id="Phobius"/>
    </source>
</evidence>
<dbReference type="EMBL" id="JABBWG010000006">
    <property type="protein sequence ID" value="KAG1821825.1"/>
    <property type="molecule type" value="Genomic_DNA"/>
</dbReference>
<dbReference type="GeneID" id="64635896"/>
<dbReference type="Pfam" id="PF20153">
    <property type="entry name" value="DUF6535"/>
    <property type="match status" value="1"/>
</dbReference>
<organism evidence="4 5">
    <name type="scientific">Suillus subaureus</name>
    <dbReference type="NCBI Taxonomy" id="48587"/>
    <lineage>
        <taxon>Eukaryota</taxon>
        <taxon>Fungi</taxon>
        <taxon>Dikarya</taxon>
        <taxon>Basidiomycota</taxon>
        <taxon>Agaricomycotina</taxon>
        <taxon>Agaricomycetes</taxon>
        <taxon>Agaricomycetidae</taxon>
        <taxon>Boletales</taxon>
        <taxon>Suillineae</taxon>
        <taxon>Suillaceae</taxon>
        <taxon>Suillus</taxon>
    </lineage>
</organism>
<evidence type="ECO:0000313" key="4">
    <source>
        <dbReference type="EMBL" id="KAG1821825.1"/>
    </source>
</evidence>
<feature type="compositionally biased region" description="Polar residues" evidence="1">
    <location>
        <begin position="21"/>
        <end position="33"/>
    </location>
</feature>
<proteinExistence type="predicted"/>
<evidence type="ECO:0000313" key="5">
    <source>
        <dbReference type="Proteomes" id="UP000807769"/>
    </source>
</evidence>
<keyword evidence="5" id="KW-1185">Reference proteome</keyword>
<feature type="region of interest" description="Disordered" evidence="1">
    <location>
        <begin position="1"/>
        <end position="33"/>
    </location>
</feature>
<feature type="domain" description="DUF6535" evidence="3">
    <location>
        <begin position="63"/>
        <end position="212"/>
    </location>
</feature>
<sequence>MSYYFSNQPPNAQPYYEPVPYQQTASPRTDTQSDTSLLEQILDVLQNPTIAKERAQNALSKFWATYKTVSDEYDDDMLERCNGNMDIVLIFAGLFATVNTAFIIAMQPNPVDTTNALLVQLMKNISDGRSATQPMILPSPTGLSSSKLWMQALAYASLAFSLLAAYGAVMGKQWLGHYKATRFGHGSLEERCQKRHRKFQELKAWRFETCCDHSQFFSRSPCFYSVCHWEPRCGGNNRLSPSLLLQ</sequence>
<dbReference type="RefSeq" id="XP_041196565.1">
    <property type="nucleotide sequence ID" value="XM_041341880.1"/>
</dbReference>
<protein>
    <recommendedName>
        <fullName evidence="3">DUF6535 domain-containing protein</fullName>
    </recommendedName>
</protein>
<feature type="transmembrane region" description="Helical" evidence="2">
    <location>
        <begin position="148"/>
        <end position="169"/>
    </location>
</feature>
<dbReference type="AlphaFoldDB" id="A0A9P7EIP6"/>
<dbReference type="OrthoDB" id="3219854at2759"/>
<comment type="caution">
    <text evidence="4">The sequence shown here is derived from an EMBL/GenBank/DDBJ whole genome shotgun (WGS) entry which is preliminary data.</text>
</comment>
<feature type="compositionally biased region" description="Polar residues" evidence="1">
    <location>
        <begin position="1"/>
        <end position="10"/>
    </location>
</feature>
<evidence type="ECO:0000259" key="3">
    <source>
        <dbReference type="Pfam" id="PF20153"/>
    </source>
</evidence>
<keyword evidence="2" id="KW-0812">Transmembrane</keyword>
<dbReference type="InterPro" id="IPR045338">
    <property type="entry name" value="DUF6535"/>
</dbReference>
<name>A0A9P7EIP6_9AGAM</name>
<accession>A0A9P7EIP6</accession>
<dbReference type="Proteomes" id="UP000807769">
    <property type="component" value="Unassembled WGS sequence"/>
</dbReference>
<evidence type="ECO:0000256" key="1">
    <source>
        <dbReference type="SAM" id="MobiDB-lite"/>
    </source>
</evidence>
<keyword evidence="2" id="KW-1133">Transmembrane helix</keyword>